<dbReference type="GO" id="GO:0008168">
    <property type="term" value="F:methyltransferase activity"/>
    <property type="evidence" value="ECO:0007669"/>
    <property type="project" value="UniProtKB-KW"/>
</dbReference>
<feature type="active site" evidence="6">
    <location>
        <position position="356"/>
    </location>
</feature>
<comment type="similarity">
    <text evidence="1">Belongs to the CFA/CMAS family.</text>
</comment>
<dbReference type="PIRSF" id="PIRSF003085">
    <property type="entry name" value="CMAS"/>
    <property type="match status" value="1"/>
</dbReference>
<feature type="domain" description="DUF7884" evidence="7">
    <location>
        <begin position="6"/>
        <end position="92"/>
    </location>
</feature>
<dbReference type="Pfam" id="PF02353">
    <property type="entry name" value="CMAS"/>
    <property type="match status" value="1"/>
</dbReference>
<dbReference type="GO" id="GO:0032259">
    <property type="term" value="P:methylation"/>
    <property type="evidence" value="ECO:0007669"/>
    <property type="project" value="UniProtKB-KW"/>
</dbReference>
<dbReference type="EMBL" id="BCMJ01000001">
    <property type="protein sequence ID" value="GAX07425.1"/>
    <property type="molecule type" value="Genomic_DNA"/>
</dbReference>
<dbReference type="SUPFAM" id="SSF53335">
    <property type="entry name" value="S-adenosyl-L-methionine-dependent methyltransferases"/>
    <property type="match status" value="1"/>
</dbReference>
<dbReference type="Proteomes" id="UP000223370">
    <property type="component" value="Unassembled WGS sequence"/>
</dbReference>
<evidence type="ECO:0000259" key="7">
    <source>
        <dbReference type="Pfam" id="PF25371"/>
    </source>
</evidence>
<name>A0A1Z5J065_9LACO</name>
<protein>
    <submittedName>
        <fullName evidence="8">Cyclopropane-fatty-acyl-phospholipid synthase</fullName>
    </submittedName>
</protein>
<evidence type="ECO:0000256" key="5">
    <source>
        <dbReference type="ARBA" id="ARBA00023098"/>
    </source>
</evidence>
<keyword evidence="4" id="KW-0949">S-adenosyl-L-methionine</keyword>
<evidence type="ECO:0000256" key="3">
    <source>
        <dbReference type="ARBA" id="ARBA00022679"/>
    </source>
</evidence>
<keyword evidence="2" id="KW-0489">Methyltransferase</keyword>
<keyword evidence="3" id="KW-0808">Transferase</keyword>
<dbReference type="InterPro" id="IPR003333">
    <property type="entry name" value="CMAS"/>
</dbReference>
<dbReference type="AlphaFoldDB" id="A0A1Z5J065"/>
<evidence type="ECO:0000256" key="4">
    <source>
        <dbReference type="ARBA" id="ARBA00022691"/>
    </source>
</evidence>
<proteinExistence type="inferred from homology"/>
<sequence>MLEKTVYRQLLSHAFDIPISVTYWDGKEENYGEGEPVVKVRFNEELPLKSFTDEPTLTLAEDYMKGAIEIDGSIEELVASAYRTDHSFLTNNPFIKHFPKRSHSEKSSQKDVQSHYDIGNDFYEMWLDKTMTYSCAYFEHDDDTLEEAQMNKVHHILNKLQPEPGKRLLDIGSGWGTLLFVAAEEYGLHATGITLSQEQYDYTQQQIKERHLEGKVDVLLEDYREVDDQFDYVTSVGMFEHVGKENLGLYFKKVADFMKPNGRALIHGITGQHEGAGVDPFITKYVFPGGYIPNVAENLKHIMDAKLQFSDLEPLRRHYQKTLEMWYENYKKVEDKTAEKYGKEFARMWGMYLQACAGSFKGGNIDVMQYLLVKAPSGTGLPMTRQYMYDADKKEASVKQLG</sequence>
<dbReference type="OrthoDB" id="9782855at2"/>
<dbReference type="CDD" id="cd02440">
    <property type="entry name" value="AdoMet_MTases"/>
    <property type="match status" value="1"/>
</dbReference>
<dbReference type="PANTHER" id="PTHR43667">
    <property type="entry name" value="CYCLOPROPANE-FATTY-ACYL-PHOSPHOLIPID SYNTHASE"/>
    <property type="match status" value="1"/>
</dbReference>
<evidence type="ECO:0000256" key="2">
    <source>
        <dbReference type="ARBA" id="ARBA00022603"/>
    </source>
</evidence>
<reference evidence="8 9" key="1">
    <citation type="submission" date="2015-11" db="EMBL/GenBank/DDBJ databases">
        <title>Draft genome sequences of new species of the genus Lactobacillus isolated from orchardgrass silage.</title>
        <authorList>
            <person name="Tohno M."/>
            <person name="Tanizawa Y."/>
            <person name="Arita M."/>
        </authorList>
    </citation>
    <scope>NUCLEOTIDE SEQUENCE [LARGE SCALE GENOMIC DNA]</scope>
    <source>
        <strain evidence="8 9">IWT5</strain>
    </source>
</reference>
<gene>
    <name evidence="8" type="primary">cfa_1</name>
    <name evidence="8" type="ORF">IWT5_00158</name>
</gene>
<dbReference type="InterPro" id="IPR050723">
    <property type="entry name" value="CFA/CMAS"/>
</dbReference>
<keyword evidence="5" id="KW-0443">Lipid metabolism</keyword>
<dbReference type="GO" id="GO:0008610">
    <property type="term" value="P:lipid biosynthetic process"/>
    <property type="evidence" value="ECO:0007669"/>
    <property type="project" value="InterPro"/>
</dbReference>
<comment type="caution">
    <text evidence="8">The sequence shown here is derived from an EMBL/GenBank/DDBJ whole genome shotgun (WGS) entry which is preliminary data.</text>
</comment>
<accession>A0A1Z5J065</accession>
<evidence type="ECO:0000256" key="1">
    <source>
        <dbReference type="ARBA" id="ARBA00010815"/>
    </source>
</evidence>
<dbReference type="Gene3D" id="3.40.50.150">
    <property type="entry name" value="Vaccinia Virus protein VP39"/>
    <property type="match status" value="1"/>
</dbReference>
<dbReference type="PANTHER" id="PTHR43667:SF1">
    <property type="entry name" value="CYCLOPROPANE-FATTY-ACYL-PHOSPHOLIPID SYNTHASE"/>
    <property type="match status" value="1"/>
</dbReference>
<dbReference type="InterPro" id="IPR029063">
    <property type="entry name" value="SAM-dependent_MTases_sf"/>
</dbReference>
<dbReference type="RefSeq" id="WP_098823415.1">
    <property type="nucleotide sequence ID" value="NZ_BCMJ01000001.1"/>
</dbReference>
<evidence type="ECO:0000313" key="9">
    <source>
        <dbReference type="Proteomes" id="UP000223370"/>
    </source>
</evidence>
<evidence type="ECO:0000313" key="8">
    <source>
        <dbReference type="EMBL" id="GAX07425.1"/>
    </source>
</evidence>
<dbReference type="Pfam" id="PF25371">
    <property type="entry name" value="DUF7884"/>
    <property type="match status" value="1"/>
</dbReference>
<evidence type="ECO:0000256" key="6">
    <source>
        <dbReference type="PIRSR" id="PIRSR003085-1"/>
    </source>
</evidence>
<keyword evidence="9" id="KW-1185">Reference proteome</keyword>
<organism evidence="8 9">
    <name type="scientific">Secundilactobacillus silagincola</name>
    <dbReference type="NCBI Taxonomy" id="1714681"/>
    <lineage>
        <taxon>Bacteria</taxon>
        <taxon>Bacillati</taxon>
        <taxon>Bacillota</taxon>
        <taxon>Bacilli</taxon>
        <taxon>Lactobacillales</taxon>
        <taxon>Lactobacillaceae</taxon>
        <taxon>Secundilactobacillus</taxon>
    </lineage>
</organism>
<dbReference type="InterPro" id="IPR057206">
    <property type="entry name" value="DUF7884"/>
</dbReference>